<keyword evidence="6" id="KW-0418">Kinase</keyword>
<dbReference type="CDD" id="cd16917">
    <property type="entry name" value="HATPase_UhpB-NarQ-NarX-like"/>
    <property type="match status" value="1"/>
</dbReference>
<keyword evidence="9" id="KW-0472">Membrane</keyword>
<comment type="catalytic activity">
    <reaction evidence="1">
        <text>ATP + protein L-histidine = ADP + protein N-phospho-L-histidine.</text>
        <dbReference type="EC" id="2.7.13.3"/>
    </reaction>
</comment>
<dbReference type="OrthoDB" id="9797605at2"/>
<feature type="domain" description="PAC" evidence="10">
    <location>
        <begin position="547"/>
        <end position="599"/>
    </location>
</feature>
<keyword evidence="9" id="KW-0812">Transmembrane</keyword>
<dbReference type="Gene3D" id="3.30.450.20">
    <property type="entry name" value="PAS domain"/>
    <property type="match status" value="1"/>
</dbReference>
<evidence type="ECO:0000256" key="9">
    <source>
        <dbReference type="SAM" id="Phobius"/>
    </source>
</evidence>
<dbReference type="GO" id="GO:0000155">
    <property type="term" value="F:phosphorelay sensor kinase activity"/>
    <property type="evidence" value="ECO:0007669"/>
    <property type="project" value="InterPro"/>
</dbReference>
<keyword evidence="9" id="KW-1133">Transmembrane helix</keyword>
<dbReference type="SUPFAM" id="SSF55874">
    <property type="entry name" value="ATPase domain of HSP90 chaperone/DNA topoisomerase II/histidine kinase"/>
    <property type="match status" value="1"/>
</dbReference>
<dbReference type="GO" id="GO:0016020">
    <property type="term" value="C:membrane"/>
    <property type="evidence" value="ECO:0007669"/>
    <property type="project" value="InterPro"/>
</dbReference>
<evidence type="ECO:0000256" key="5">
    <source>
        <dbReference type="ARBA" id="ARBA00022741"/>
    </source>
</evidence>
<dbReference type="Gene3D" id="1.20.5.1930">
    <property type="match status" value="1"/>
</dbReference>
<organism evidence="11 12">
    <name type="scientific">Sedimenticola thiotaurini</name>
    <dbReference type="NCBI Taxonomy" id="1543721"/>
    <lineage>
        <taxon>Bacteria</taxon>
        <taxon>Pseudomonadati</taxon>
        <taxon>Pseudomonadota</taxon>
        <taxon>Gammaproteobacteria</taxon>
        <taxon>Chromatiales</taxon>
        <taxon>Sedimenticolaceae</taxon>
        <taxon>Sedimenticola</taxon>
    </lineage>
</organism>
<reference evidence="11 12" key="1">
    <citation type="journal article" date="2015" name="Genome Announc.">
        <title>Complete Genome Sequence of Sedimenticola thiotaurini Strain SIP-G1, a Polyphosphate- and Polyhydroxyalkanoate-Accumulating Sulfur-Oxidizing Gammaproteobacterium Isolated from Salt Marsh Sediments.</title>
        <authorList>
            <person name="Flood B.E."/>
            <person name="Jones D.S."/>
            <person name="Bailey J.V."/>
        </authorList>
    </citation>
    <scope>NUCLEOTIDE SEQUENCE [LARGE SCALE GENOMIC DNA]</scope>
    <source>
        <strain evidence="11 12">SIP-G1</strain>
    </source>
</reference>
<dbReference type="InterPro" id="IPR000700">
    <property type="entry name" value="PAS-assoc_C"/>
</dbReference>
<keyword evidence="4" id="KW-0808">Transferase</keyword>
<dbReference type="SUPFAM" id="SSF55785">
    <property type="entry name" value="PYP-like sensor domain (PAS domain)"/>
    <property type="match status" value="1"/>
</dbReference>
<dbReference type="SMART" id="SM00065">
    <property type="entry name" value="GAF"/>
    <property type="match status" value="1"/>
</dbReference>
<dbReference type="InterPro" id="IPR050482">
    <property type="entry name" value="Sensor_HK_TwoCompSys"/>
</dbReference>
<evidence type="ECO:0000256" key="7">
    <source>
        <dbReference type="ARBA" id="ARBA00022840"/>
    </source>
</evidence>
<dbReference type="PANTHER" id="PTHR24421">
    <property type="entry name" value="NITRATE/NITRITE SENSOR PROTEIN NARX-RELATED"/>
    <property type="match status" value="1"/>
</dbReference>
<keyword evidence="3" id="KW-0597">Phosphoprotein</keyword>
<sequence>MIMDGQVTRYYSGLFAKVVAVLIVLTALLALGGWMFGIPQLTTVLPGYATMKPVTALCFLLCGISLWLQDGAGMAPTAAVIIKQKLATVLALIAALIGLLSICQYLFVQDFGIDLLLFRDKMRGEGQPYPGRMSLATGLNFLLIGTSLVILGRRFSWARYAPDILMLLVMFISLIAINGYLYDAPSLYRIVPFSSISFNTALLSLLLGIGTLAVRPDRGLALAVNSRDSGGLAARLLLPVAIVAPMVIGWLLWQGELAGWYDAAFGLATYTTALISMLTGLILFAAYRLNSFSASRRRAFQLVEIQRHALEQVALGAKLSDTLNEIIRDVEKLEPEMMTSILFLSEDGTRVRHGASLRLPGEYLSAIDGLSIGPSTGSCGTAAWRGEQVVVSDIQTDPLWADYRELASRYGLRACWSTPIFGTSGKVLATFAIYYQTPRFPDARQQRLITTVTQIVAVAIERARAIERLVKAKADMEAAQERGNIGSWELVFGAPQASWSRQMYRIFRRDPNQPVPAFAQFLRLIHRADRKPIINTLTRNGSLRGRQHLEFRLLPSLCGVRYVSATIDPILDEQGNTVAVAGTALDITDRKIAEITIRQSLSRQQELSRRLAEVEEDERRKISRELHDRIGSELSAINLNLDIIRSVLPADTSMVIGQRLTDTQLLVRNTIEHTHDILAELRPPGLDDYGLIVALETYAGLVEQRLGIPVLVGGCRSEPPLSLLTKTAIYRIVNEALNNVAKHAAAGMVNIDLMLTDNLFRLTVMDDGVGFDPPGTGVRGYGLLTMQERAEAVAAKVTVKPGPESGTQVIIDVECSP</sequence>
<evidence type="ECO:0000256" key="2">
    <source>
        <dbReference type="ARBA" id="ARBA00012438"/>
    </source>
</evidence>
<proteinExistence type="predicted"/>
<keyword evidence="12" id="KW-1185">Reference proteome</keyword>
<dbReference type="InterPro" id="IPR035965">
    <property type="entry name" value="PAS-like_dom_sf"/>
</dbReference>
<feature type="transmembrane region" description="Helical" evidence="9">
    <location>
        <begin position="89"/>
        <end position="108"/>
    </location>
</feature>
<keyword evidence="8" id="KW-0902">Two-component regulatory system</keyword>
<feature type="transmembrane region" description="Helical" evidence="9">
    <location>
        <begin position="193"/>
        <end position="214"/>
    </location>
</feature>
<dbReference type="Pfam" id="PF07730">
    <property type="entry name" value="HisKA_3"/>
    <property type="match status" value="1"/>
</dbReference>
<dbReference type="SMART" id="SM00387">
    <property type="entry name" value="HATPase_c"/>
    <property type="match status" value="1"/>
</dbReference>
<feature type="transmembrane region" description="Helical" evidence="9">
    <location>
        <begin position="12"/>
        <end position="36"/>
    </location>
</feature>
<dbReference type="Proteomes" id="UP000034410">
    <property type="component" value="Chromosome"/>
</dbReference>
<feature type="transmembrane region" description="Helical" evidence="9">
    <location>
        <begin position="48"/>
        <end position="68"/>
    </location>
</feature>
<dbReference type="GO" id="GO:0005524">
    <property type="term" value="F:ATP binding"/>
    <property type="evidence" value="ECO:0007669"/>
    <property type="project" value="UniProtKB-KW"/>
</dbReference>
<keyword evidence="7" id="KW-0067">ATP-binding</keyword>
<dbReference type="EC" id="2.7.13.3" evidence="2"/>
<dbReference type="InterPro" id="IPR003018">
    <property type="entry name" value="GAF"/>
</dbReference>
<accession>A0A0F7JY07</accession>
<dbReference type="InterPro" id="IPR029016">
    <property type="entry name" value="GAF-like_dom_sf"/>
</dbReference>
<gene>
    <name evidence="11" type="ORF">AAY24_06990</name>
</gene>
<dbReference type="PATRIC" id="fig|1543721.4.peg.1451"/>
<dbReference type="InterPro" id="IPR036890">
    <property type="entry name" value="HATPase_C_sf"/>
</dbReference>
<dbReference type="Gene3D" id="3.30.450.40">
    <property type="match status" value="1"/>
</dbReference>
<feature type="transmembrane region" description="Helical" evidence="9">
    <location>
        <begin position="133"/>
        <end position="152"/>
    </location>
</feature>
<feature type="transmembrane region" description="Helical" evidence="9">
    <location>
        <begin position="265"/>
        <end position="287"/>
    </location>
</feature>
<name>A0A0F7JY07_9GAMM</name>
<evidence type="ECO:0000313" key="12">
    <source>
        <dbReference type="Proteomes" id="UP000034410"/>
    </source>
</evidence>
<dbReference type="SUPFAM" id="SSF55781">
    <property type="entry name" value="GAF domain-like"/>
    <property type="match status" value="1"/>
</dbReference>
<evidence type="ECO:0000256" key="1">
    <source>
        <dbReference type="ARBA" id="ARBA00000085"/>
    </source>
</evidence>
<dbReference type="InterPro" id="IPR003594">
    <property type="entry name" value="HATPase_dom"/>
</dbReference>
<dbReference type="Pfam" id="PF02518">
    <property type="entry name" value="HATPase_c"/>
    <property type="match status" value="1"/>
</dbReference>
<feature type="transmembrane region" description="Helical" evidence="9">
    <location>
        <begin position="164"/>
        <end position="181"/>
    </location>
</feature>
<dbReference type="Gene3D" id="3.30.565.10">
    <property type="entry name" value="Histidine kinase-like ATPase, C-terminal domain"/>
    <property type="match status" value="1"/>
</dbReference>
<dbReference type="EMBL" id="CP011412">
    <property type="protein sequence ID" value="AKH20144.1"/>
    <property type="molecule type" value="Genomic_DNA"/>
</dbReference>
<evidence type="ECO:0000256" key="8">
    <source>
        <dbReference type="ARBA" id="ARBA00023012"/>
    </source>
</evidence>
<dbReference type="PROSITE" id="PS50113">
    <property type="entry name" value="PAC"/>
    <property type="match status" value="1"/>
</dbReference>
<evidence type="ECO:0000256" key="6">
    <source>
        <dbReference type="ARBA" id="ARBA00022777"/>
    </source>
</evidence>
<evidence type="ECO:0000256" key="4">
    <source>
        <dbReference type="ARBA" id="ARBA00022679"/>
    </source>
</evidence>
<dbReference type="Pfam" id="PF13185">
    <property type="entry name" value="GAF_2"/>
    <property type="match status" value="1"/>
</dbReference>
<protein>
    <recommendedName>
        <fullName evidence="2">histidine kinase</fullName>
        <ecNumber evidence="2">2.7.13.3</ecNumber>
    </recommendedName>
</protein>
<dbReference type="PANTHER" id="PTHR24421:SF10">
    <property type="entry name" value="NITRATE_NITRITE SENSOR PROTEIN NARQ"/>
    <property type="match status" value="1"/>
</dbReference>
<evidence type="ECO:0000313" key="11">
    <source>
        <dbReference type="EMBL" id="AKH20144.1"/>
    </source>
</evidence>
<keyword evidence="5" id="KW-0547">Nucleotide-binding</keyword>
<dbReference type="KEGG" id="seds:AAY24_06990"/>
<dbReference type="Gene3D" id="2.10.70.100">
    <property type="match status" value="1"/>
</dbReference>
<dbReference type="AlphaFoldDB" id="A0A0F7JY07"/>
<feature type="transmembrane region" description="Helical" evidence="9">
    <location>
        <begin position="234"/>
        <end position="253"/>
    </location>
</feature>
<dbReference type="InterPro" id="IPR011712">
    <property type="entry name" value="Sig_transdc_His_kin_sub3_dim/P"/>
</dbReference>
<evidence type="ECO:0000256" key="3">
    <source>
        <dbReference type="ARBA" id="ARBA00022553"/>
    </source>
</evidence>
<evidence type="ECO:0000259" key="10">
    <source>
        <dbReference type="PROSITE" id="PS50113"/>
    </source>
</evidence>
<dbReference type="GO" id="GO:0046983">
    <property type="term" value="F:protein dimerization activity"/>
    <property type="evidence" value="ECO:0007669"/>
    <property type="project" value="InterPro"/>
</dbReference>